<organism evidence="2 3">
    <name type="scientific">Penaeus vannamei</name>
    <name type="common">Whiteleg shrimp</name>
    <name type="synonym">Litopenaeus vannamei</name>
    <dbReference type="NCBI Taxonomy" id="6689"/>
    <lineage>
        <taxon>Eukaryota</taxon>
        <taxon>Metazoa</taxon>
        <taxon>Ecdysozoa</taxon>
        <taxon>Arthropoda</taxon>
        <taxon>Crustacea</taxon>
        <taxon>Multicrustacea</taxon>
        <taxon>Malacostraca</taxon>
        <taxon>Eumalacostraca</taxon>
        <taxon>Eucarida</taxon>
        <taxon>Decapoda</taxon>
        <taxon>Dendrobranchiata</taxon>
        <taxon>Penaeoidea</taxon>
        <taxon>Penaeidae</taxon>
        <taxon>Penaeus</taxon>
    </lineage>
</organism>
<proteinExistence type="predicted"/>
<name>A0A423SZ01_PENVA</name>
<accession>A0A423SZ01</accession>
<evidence type="ECO:0000313" key="2">
    <source>
        <dbReference type="EMBL" id="ROT69464.1"/>
    </source>
</evidence>
<reference evidence="2 3" key="2">
    <citation type="submission" date="2019-01" db="EMBL/GenBank/DDBJ databases">
        <title>The decoding of complex shrimp genome reveals the adaptation for benthos swimmer, frequently molting mechanism and breeding impact on genome.</title>
        <authorList>
            <person name="Sun Y."/>
            <person name="Gao Y."/>
            <person name="Yu Y."/>
        </authorList>
    </citation>
    <scope>NUCLEOTIDE SEQUENCE [LARGE SCALE GENOMIC DNA]</scope>
    <source>
        <tissue evidence="2">Muscle</tissue>
    </source>
</reference>
<evidence type="ECO:0000256" key="1">
    <source>
        <dbReference type="SAM" id="MobiDB-lite"/>
    </source>
</evidence>
<dbReference type="AlphaFoldDB" id="A0A423SZ01"/>
<gene>
    <name evidence="2" type="ORF">C7M84_012357</name>
</gene>
<feature type="region of interest" description="Disordered" evidence="1">
    <location>
        <begin position="143"/>
        <end position="176"/>
    </location>
</feature>
<comment type="caution">
    <text evidence="2">The sequence shown here is derived from an EMBL/GenBank/DDBJ whole genome shotgun (WGS) entry which is preliminary data.</text>
</comment>
<sequence>MELRKQMHFYLQVLAVLESFSRPSLHHDFENLDKGREVQVVQLEDGEYGVRVFERSQRRPILLPSQTWSIPPGWRAPGHEAARVVHAELLSSGDVVVVLYSPEDGLDLVVLPKEIFKPIEVTTNNAIIFPKVSVPWHPTVSTPAEDWTWPSDAEAVTPSGTGFRSAAPEKATLPEE</sequence>
<keyword evidence="3" id="KW-1185">Reference proteome</keyword>
<protein>
    <submittedName>
        <fullName evidence="2">Uncharacterized protein</fullName>
    </submittedName>
</protein>
<dbReference type="Proteomes" id="UP000283509">
    <property type="component" value="Unassembled WGS sequence"/>
</dbReference>
<evidence type="ECO:0000313" key="3">
    <source>
        <dbReference type="Proteomes" id="UP000283509"/>
    </source>
</evidence>
<dbReference type="EMBL" id="QCYY01002563">
    <property type="protein sequence ID" value="ROT69464.1"/>
    <property type="molecule type" value="Genomic_DNA"/>
</dbReference>
<reference evidence="2 3" key="1">
    <citation type="submission" date="2018-04" db="EMBL/GenBank/DDBJ databases">
        <authorList>
            <person name="Zhang X."/>
            <person name="Yuan J."/>
            <person name="Li F."/>
            <person name="Xiang J."/>
        </authorList>
    </citation>
    <scope>NUCLEOTIDE SEQUENCE [LARGE SCALE GENOMIC DNA]</scope>
    <source>
        <tissue evidence="2">Muscle</tissue>
    </source>
</reference>